<comment type="cofactor">
    <cofactor evidence="1">
        <name>[4Fe-4S] cluster</name>
        <dbReference type="ChEBI" id="CHEBI:49883"/>
    </cofactor>
</comment>
<dbReference type="PANTHER" id="PTHR30352:SF4">
    <property type="entry name" value="PYRUVATE FORMATE-LYASE 2-ACTIVATING ENZYME"/>
    <property type="match status" value="1"/>
</dbReference>
<keyword evidence="4" id="KW-0949">S-adenosyl-L-methionine</keyword>
<dbReference type="NCBIfam" id="TIGR02494">
    <property type="entry name" value="PFLE_PFLC"/>
    <property type="match status" value="1"/>
</dbReference>
<dbReference type="InterPro" id="IPR001989">
    <property type="entry name" value="Radical_activat_CS"/>
</dbReference>
<proteinExistence type="inferred from homology"/>
<dbReference type="GO" id="GO:0046872">
    <property type="term" value="F:metal ion binding"/>
    <property type="evidence" value="ECO:0007669"/>
    <property type="project" value="UniProtKB-KW"/>
</dbReference>
<dbReference type="PANTHER" id="PTHR30352">
    <property type="entry name" value="PYRUVATE FORMATE-LYASE-ACTIVATING ENZYME"/>
    <property type="match status" value="1"/>
</dbReference>
<dbReference type="GO" id="GO:0051539">
    <property type="term" value="F:4 iron, 4 sulfur cluster binding"/>
    <property type="evidence" value="ECO:0007669"/>
    <property type="project" value="UniProtKB-KW"/>
</dbReference>
<evidence type="ECO:0000256" key="6">
    <source>
        <dbReference type="ARBA" id="ARBA00023002"/>
    </source>
</evidence>
<dbReference type="GO" id="GO:0016491">
    <property type="term" value="F:oxidoreductase activity"/>
    <property type="evidence" value="ECO:0007669"/>
    <property type="project" value="UniProtKB-KW"/>
</dbReference>
<evidence type="ECO:0000256" key="3">
    <source>
        <dbReference type="ARBA" id="ARBA00022485"/>
    </source>
</evidence>
<keyword evidence="6" id="KW-0560">Oxidoreductase</keyword>
<dbReference type="PATRIC" id="fig|1678841.3.peg.2331"/>
<dbReference type="Proteomes" id="UP000053091">
    <property type="component" value="Unassembled WGS sequence"/>
</dbReference>
<dbReference type="AlphaFoldDB" id="A0A0S7C498"/>
<dbReference type="EMBL" id="DF968182">
    <property type="protein sequence ID" value="GAP43928.1"/>
    <property type="molecule type" value="Genomic_DNA"/>
</dbReference>
<keyword evidence="5" id="KW-0479">Metal-binding</keyword>
<keyword evidence="3" id="KW-0004">4Fe-4S</keyword>
<dbReference type="RefSeq" id="WP_062041865.1">
    <property type="nucleotide sequence ID" value="NZ_DF968182.1"/>
</dbReference>
<dbReference type="Gene3D" id="3.20.20.70">
    <property type="entry name" value="Aldolase class I"/>
    <property type="match status" value="1"/>
</dbReference>
<dbReference type="InterPro" id="IPR012839">
    <property type="entry name" value="Organic_radical_activase"/>
</dbReference>
<keyword evidence="11" id="KW-1185">Reference proteome</keyword>
<keyword evidence="8" id="KW-0411">Iron-sulfur</keyword>
<dbReference type="STRING" id="1678841.TBC1_112086"/>
<comment type="similarity">
    <text evidence="2">Belongs to the organic radical-activating enzymes family.</text>
</comment>
<dbReference type="PROSITE" id="PS01087">
    <property type="entry name" value="RADICAL_ACTIVATING"/>
    <property type="match status" value="1"/>
</dbReference>
<evidence type="ECO:0000256" key="8">
    <source>
        <dbReference type="ARBA" id="ARBA00023014"/>
    </source>
</evidence>
<dbReference type="Pfam" id="PF04055">
    <property type="entry name" value="Radical_SAM"/>
    <property type="match status" value="1"/>
</dbReference>
<dbReference type="InterPro" id="IPR034457">
    <property type="entry name" value="Organic_radical-activating"/>
</dbReference>
<dbReference type="InterPro" id="IPR007197">
    <property type="entry name" value="rSAM"/>
</dbReference>
<dbReference type="SFLD" id="SFLDG01066">
    <property type="entry name" value="organic_radical-activating_enz"/>
    <property type="match status" value="1"/>
</dbReference>
<accession>A0A0S7C498</accession>
<dbReference type="PIRSF" id="PIRSF000371">
    <property type="entry name" value="PFL_act_enz"/>
    <property type="match status" value="1"/>
</dbReference>
<reference evidence="10" key="1">
    <citation type="journal article" date="2015" name="Genome Announc.">
        <title>Draft Genome Sequence of Bacteroidales Strain TBC1, a Novel Isolate from a Methanogenic Wastewater Treatment System.</title>
        <authorList>
            <person name="Tourlousse D.M."/>
            <person name="Matsuura N."/>
            <person name="Sun L."/>
            <person name="Toyonaga M."/>
            <person name="Kuroda K."/>
            <person name="Ohashi A."/>
            <person name="Cruz R."/>
            <person name="Yamaguchi T."/>
            <person name="Sekiguchi Y."/>
        </authorList>
    </citation>
    <scope>NUCLEOTIDE SEQUENCE [LARGE SCALE GENOMIC DNA]</scope>
    <source>
        <strain evidence="10">TBC1</strain>
    </source>
</reference>
<dbReference type="SFLD" id="SFLDS00029">
    <property type="entry name" value="Radical_SAM"/>
    <property type="match status" value="1"/>
</dbReference>
<dbReference type="CDD" id="cd01335">
    <property type="entry name" value="Radical_SAM"/>
    <property type="match status" value="1"/>
</dbReference>
<name>A0A0S7C498_9BACT</name>
<evidence type="ECO:0000256" key="2">
    <source>
        <dbReference type="ARBA" id="ARBA00009777"/>
    </source>
</evidence>
<dbReference type="PROSITE" id="PS51918">
    <property type="entry name" value="RADICAL_SAM"/>
    <property type="match status" value="1"/>
</dbReference>
<protein>
    <submittedName>
        <fullName evidence="10">Glycyl-radical enzyme activating protein</fullName>
    </submittedName>
</protein>
<evidence type="ECO:0000313" key="11">
    <source>
        <dbReference type="Proteomes" id="UP000053091"/>
    </source>
</evidence>
<dbReference type="OrthoDB" id="9782387at2"/>
<evidence type="ECO:0000256" key="1">
    <source>
        <dbReference type="ARBA" id="ARBA00001966"/>
    </source>
</evidence>
<evidence type="ECO:0000256" key="5">
    <source>
        <dbReference type="ARBA" id="ARBA00022723"/>
    </source>
</evidence>
<evidence type="ECO:0000313" key="10">
    <source>
        <dbReference type="EMBL" id="GAP43928.1"/>
    </source>
</evidence>
<evidence type="ECO:0000259" key="9">
    <source>
        <dbReference type="PROSITE" id="PS51918"/>
    </source>
</evidence>
<organism evidence="10">
    <name type="scientific">Lentimicrobium saccharophilum</name>
    <dbReference type="NCBI Taxonomy" id="1678841"/>
    <lineage>
        <taxon>Bacteria</taxon>
        <taxon>Pseudomonadati</taxon>
        <taxon>Bacteroidota</taxon>
        <taxon>Bacteroidia</taxon>
        <taxon>Bacteroidales</taxon>
        <taxon>Lentimicrobiaceae</taxon>
        <taxon>Lentimicrobium</taxon>
    </lineage>
</organism>
<evidence type="ECO:0000256" key="4">
    <source>
        <dbReference type="ARBA" id="ARBA00022691"/>
    </source>
</evidence>
<keyword evidence="7" id="KW-0408">Iron</keyword>
<dbReference type="InterPro" id="IPR013785">
    <property type="entry name" value="Aldolase_TIM"/>
</dbReference>
<gene>
    <name evidence="10" type="ORF">TBC1_112086</name>
</gene>
<dbReference type="SUPFAM" id="SSF102114">
    <property type="entry name" value="Radical SAM enzymes"/>
    <property type="match status" value="1"/>
</dbReference>
<dbReference type="InterPro" id="IPR058240">
    <property type="entry name" value="rSAM_sf"/>
</dbReference>
<evidence type="ECO:0000256" key="7">
    <source>
        <dbReference type="ARBA" id="ARBA00023004"/>
    </source>
</evidence>
<sequence>MKGCVFDIRHYSVHDGPGIRTAVFLKGCPLRCRWCHNPEGLEPEPVQVCRERQAGGKTIRLTEIIGKSMTPAEVAEEVLKSRIFFEESGGGVTFTGGEPLMQPEFTEACLQLMAREHIHTALDTCGYASPDIFIRIAARADLILFDLKHGDSDIHLQFTGVPSGPVLTNLRASIEAGFPLIVRIPLIPGFNHSADTLISMAGYLRETGWSGRVDLLPYHHIATHKYEKLGINYCMRDIRPPSAAEVEQAAKIFRERGFIVSVGG</sequence>
<feature type="domain" description="Radical SAM core" evidence="9">
    <location>
        <begin position="14"/>
        <end position="256"/>
    </location>
</feature>